<keyword evidence="3" id="KW-1185">Reference proteome</keyword>
<dbReference type="PANTHER" id="PTHR30535">
    <property type="entry name" value="VITAMIN B12-BINDING PROTEIN"/>
    <property type="match status" value="1"/>
</dbReference>
<dbReference type="STRING" id="937775.Metlim_2336"/>
<dbReference type="Proteomes" id="UP000005741">
    <property type="component" value="Chromosome"/>
</dbReference>
<dbReference type="HOGENOM" id="CLU_038034_2_0_2"/>
<dbReference type="Pfam" id="PF01497">
    <property type="entry name" value="Peripla_BP_2"/>
    <property type="match status" value="1"/>
</dbReference>
<evidence type="ECO:0000313" key="2">
    <source>
        <dbReference type="EMBL" id="EHQ36390.1"/>
    </source>
</evidence>
<dbReference type="InterPro" id="IPR050902">
    <property type="entry name" value="ABC_Transporter_SBP"/>
</dbReference>
<name>H1Z245_9EURY</name>
<dbReference type="InterPro" id="IPR002491">
    <property type="entry name" value="ABC_transptr_periplasmic_BD"/>
</dbReference>
<organism evidence="2 3">
    <name type="scientific">Methanoplanus limicola DSM 2279</name>
    <dbReference type="NCBI Taxonomy" id="937775"/>
    <lineage>
        <taxon>Archaea</taxon>
        <taxon>Methanobacteriati</taxon>
        <taxon>Methanobacteriota</taxon>
        <taxon>Stenosarchaea group</taxon>
        <taxon>Methanomicrobia</taxon>
        <taxon>Methanomicrobiales</taxon>
        <taxon>Methanomicrobiaceae</taxon>
        <taxon>Methanoplanus</taxon>
    </lineage>
</organism>
<dbReference type="PANTHER" id="PTHR30535:SF34">
    <property type="entry name" value="MOLYBDATE-BINDING PROTEIN MOLA"/>
    <property type="match status" value="1"/>
</dbReference>
<accession>H1Z245</accession>
<protein>
    <submittedName>
        <fullName evidence="2">ABC-type transporter, periplasmic subunit</fullName>
    </submittedName>
</protein>
<gene>
    <name evidence="2" type="ORF">Metlim_2336</name>
</gene>
<dbReference type="AlphaFoldDB" id="H1Z245"/>
<dbReference type="OrthoDB" id="24039at2157"/>
<dbReference type="RefSeq" id="WP_004078646.1">
    <property type="nucleotide sequence ID" value="NZ_CM001436.1"/>
</dbReference>
<reference evidence="2 3" key="1">
    <citation type="submission" date="2011-10" db="EMBL/GenBank/DDBJ databases">
        <title>The Improved High-Quality Draft genome of Methanoplanus limicola DSM 2279.</title>
        <authorList>
            <consortium name="US DOE Joint Genome Institute (JGI-PGF)"/>
            <person name="Lucas S."/>
            <person name="Copeland A."/>
            <person name="Lapidus A."/>
            <person name="Glavina del Rio T."/>
            <person name="Dalin E."/>
            <person name="Tice H."/>
            <person name="Bruce D."/>
            <person name="Goodwin L."/>
            <person name="Pitluck S."/>
            <person name="Peters L."/>
            <person name="Mikhailova N."/>
            <person name="Lu M."/>
            <person name="Kyrpides N."/>
            <person name="Mavromatis K."/>
            <person name="Ivanova N."/>
            <person name="Markowitz V."/>
            <person name="Cheng J.-F."/>
            <person name="Hugenholtz P."/>
            <person name="Woyke T."/>
            <person name="Wu D."/>
            <person name="Wirth R."/>
            <person name="Brambilla E.-M."/>
            <person name="Klenk H.-P."/>
            <person name="Eisen J.A."/>
        </authorList>
    </citation>
    <scope>NUCLEOTIDE SEQUENCE [LARGE SCALE GENOMIC DNA]</scope>
    <source>
        <strain evidence="2 3">DSM 2279</strain>
    </source>
</reference>
<evidence type="ECO:0000313" key="3">
    <source>
        <dbReference type="Proteomes" id="UP000005741"/>
    </source>
</evidence>
<dbReference type="PROSITE" id="PS50983">
    <property type="entry name" value="FE_B12_PBP"/>
    <property type="match status" value="1"/>
</dbReference>
<dbReference type="InParanoid" id="H1Z245"/>
<proteinExistence type="predicted"/>
<evidence type="ECO:0000259" key="1">
    <source>
        <dbReference type="PROSITE" id="PS50983"/>
    </source>
</evidence>
<dbReference type="Gene3D" id="3.40.50.1980">
    <property type="entry name" value="Nitrogenase molybdenum iron protein domain"/>
    <property type="match status" value="2"/>
</dbReference>
<dbReference type="EMBL" id="CM001436">
    <property type="protein sequence ID" value="EHQ36390.1"/>
    <property type="molecule type" value="Genomic_DNA"/>
</dbReference>
<feature type="domain" description="Fe/B12 periplasmic-binding" evidence="1">
    <location>
        <begin position="101"/>
        <end position="377"/>
    </location>
</feature>
<sequence length="407" mass="45854">MKSGFMTALLCIFAIITLSVMPAAASDNENVPQTSDEIQAYAQEILREEILDYFSSEYLGSGDEHLSADQLKEAVISYPEYPRRITDSTGREITIVEPLERVVAYNFHAMGALDAEDTVVGVANSAMSDACVIPELGNKVNIGGGGPYEPDFEKILECEPDALLTYTELGPGAEFFEDRMPDGVPVIRLDFIRPWSLVPEMNKMGYLINHTDNSAAYEEWHDGWMEEIDKRLDEIPEDEKVRVFVDVWSTSYTDRNNERRTVSDAEHYSYYCTDADGINVASDLNSPQGTVDIEWLVQQNPDVILGVSYTGSYDSDDMSELSAQYNELMSHPALQELPAVKNNRIYVLSYRYTNGLTYPAARARVAKWFYPEYFEDIDPSAIHQEFVTDFLGSSYDVTKNGVFSYPD</sequence>
<dbReference type="SUPFAM" id="SSF53807">
    <property type="entry name" value="Helical backbone' metal receptor"/>
    <property type="match status" value="1"/>
</dbReference>